<feature type="chain" id="PRO_5015705311" evidence="1">
    <location>
        <begin position="23"/>
        <end position="571"/>
    </location>
</feature>
<evidence type="ECO:0000259" key="2">
    <source>
        <dbReference type="Pfam" id="PF07969"/>
    </source>
</evidence>
<dbReference type="InterPro" id="IPR013108">
    <property type="entry name" value="Amidohydro_3"/>
</dbReference>
<keyword evidence="1" id="KW-0732">Signal</keyword>
<sequence length="571" mass="63011">MKRKLYLLTTVVAFAWTCGLSAASADRILTDAIIYGYPNADAIAISDGKITYIGTSQYATNMADNHTDVINLDGAFVLPGFIDNHNHVFEAASPVGGDCLLDADVSLQSLIPYLNDCFDKTQRGQWIISYGFSLDAVLDEDNTSTPLTVIDKIFPDQPVIFMEQTSHSMWVNTQALKQAGINKHSPEPQGGRILKTKSGQLTGILLDNAGDIVMEMAWNDRENIRSQNNRRSNRHSVNNNPSYEGLLAGLEEVAAHGITTIGDGRMYWKRGWFDIWQQAQSDNMLTARVSVRPWIYPEDDMEPQLQYLESIYSNSANDPASLIIVEQVKMYSDGIFINGTAKTLAPYLFTYLPGDPHGINYIPPKDMSVWLKALARIGYGAHIHAIGDGAINETLNAIESMRKAHISKPYTLTHVELIDRNDIPRFEALDVTADFQVGSDYIAYHQHQWAEAFLGAKRTRALMNLNAIYQTGANVTLSSDWNVHSINPLEGIANSLIMGKTGLPSITAAIDAYTINAAYSLGIDKITGSIEVGKSADFAILDNDITQIPLDRISSSKVILTILQGEIVFEK</sequence>
<dbReference type="InterPro" id="IPR033932">
    <property type="entry name" value="YtcJ-like"/>
</dbReference>
<comment type="caution">
    <text evidence="3">The sequence shown here is derived from an EMBL/GenBank/DDBJ whole genome shotgun (WGS) entry which is preliminary data.</text>
</comment>
<feature type="signal peptide" evidence="1">
    <location>
        <begin position="1"/>
        <end position="22"/>
    </location>
</feature>
<dbReference type="Pfam" id="PF07969">
    <property type="entry name" value="Amidohydro_3"/>
    <property type="match status" value="1"/>
</dbReference>
<dbReference type="RefSeq" id="WP_107300556.1">
    <property type="nucleotide sequence ID" value="NZ_PYMB01000020.1"/>
</dbReference>
<evidence type="ECO:0000313" key="3">
    <source>
        <dbReference type="EMBL" id="PSW08582.1"/>
    </source>
</evidence>
<dbReference type="Gene3D" id="2.30.40.10">
    <property type="entry name" value="Urease, subunit C, domain 1"/>
    <property type="match status" value="1"/>
</dbReference>
<dbReference type="InterPro" id="IPR011059">
    <property type="entry name" value="Metal-dep_hydrolase_composite"/>
</dbReference>
<dbReference type="EMBL" id="PYMB01000020">
    <property type="protein sequence ID" value="PSW08582.1"/>
    <property type="molecule type" value="Genomic_DNA"/>
</dbReference>
<evidence type="ECO:0000313" key="4">
    <source>
        <dbReference type="Proteomes" id="UP000241346"/>
    </source>
</evidence>
<dbReference type="SUPFAM" id="SSF51338">
    <property type="entry name" value="Composite domain of metallo-dependent hydrolases"/>
    <property type="match status" value="1"/>
</dbReference>
<name>A0A2T3N6Z8_9GAMM</name>
<organism evidence="3 4">
    <name type="scientific">Photobacterium rosenbergii</name>
    <dbReference type="NCBI Taxonomy" id="294936"/>
    <lineage>
        <taxon>Bacteria</taxon>
        <taxon>Pseudomonadati</taxon>
        <taxon>Pseudomonadota</taxon>
        <taxon>Gammaproteobacteria</taxon>
        <taxon>Vibrionales</taxon>
        <taxon>Vibrionaceae</taxon>
        <taxon>Photobacterium</taxon>
    </lineage>
</organism>
<dbReference type="PANTHER" id="PTHR22642:SF2">
    <property type="entry name" value="PROTEIN LONG AFTER FAR-RED 3"/>
    <property type="match status" value="1"/>
</dbReference>
<accession>A0A2T3N6Z8</accession>
<evidence type="ECO:0000256" key="1">
    <source>
        <dbReference type="SAM" id="SignalP"/>
    </source>
</evidence>
<gene>
    <name evidence="3" type="ORF">C9J01_23490</name>
</gene>
<dbReference type="Proteomes" id="UP000241346">
    <property type="component" value="Unassembled WGS sequence"/>
</dbReference>
<dbReference type="AlphaFoldDB" id="A0A2T3N6Z8"/>
<protein>
    <submittedName>
        <fullName evidence="3">Urease</fullName>
    </submittedName>
</protein>
<dbReference type="PANTHER" id="PTHR22642">
    <property type="entry name" value="IMIDAZOLONEPROPIONASE"/>
    <property type="match status" value="1"/>
</dbReference>
<dbReference type="GO" id="GO:0016810">
    <property type="term" value="F:hydrolase activity, acting on carbon-nitrogen (but not peptide) bonds"/>
    <property type="evidence" value="ECO:0007669"/>
    <property type="project" value="InterPro"/>
</dbReference>
<dbReference type="SUPFAM" id="SSF51556">
    <property type="entry name" value="Metallo-dependent hydrolases"/>
    <property type="match status" value="1"/>
</dbReference>
<reference evidence="3 4" key="1">
    <citation type="submission" date="2018-03" db="EMBL/GenBank/DDBJ databases">
        <title>Whole genome sequencing of Histamine producing bacteria.</title>
        <authorList>
            <person name="Butler K."/>
        </authorList>
    </citation>
    <scope>NUCLEOTIDE SEQUENCE [LARGE SCALE GENOMIC DNA]</scope>
    <source>
        <strain evidence="3 4">DSM 19138</strain>
    </source>
</reference>
<dbReference type="Gene3D" id="3.10.310.70">
    <property type="match status" value="1"/>
</dbReference>
<dbReference type="CDD" id="cd01300">
    <property type="entry name" value="YtcJ_like"/>
    <property type="match status" value="1"/>
</dbReference>
<proteinExistence type="predicted"/>
<feature type="domain" description="Amidohydrolase 3" evidence="2">
    <location>
        <begin position="68"/>
        <end position="569"/>
    </location>
</feature>
<dbReference type="Gene3D" id="3.20.20.140">
    <property type="entry name" value="Metal-dependent hydrolases"/>
    <property type="match status" value="1"/>
</dbReference>
<dbReference type="InterPro" id="IPR032466">
    <property type="entry name" value="Metal_Hydrolase"/>
</dbReference>
<dbReference type="OrthoDB" id="9031471at2"/>